<dbReference type="AlphaFoldDB" id="G7LAR1"/>
<proteinExistence type="predicted"/>
<reference evidence="2 4" key="1">
    <citation type="journal article" date="2011" name="Nature">
        <title>The Medicago genome provides insight into the evolution of rhizobial symbioses.</title>
        <authorList>
            <person name="Young N.D."/>
            <person name="Debelle F."/>
            <person name="Oldroyd G.E."/>
            <person name="Geurts R."/>
            <person name="Cannon S.B."/>
            <person name="Udvardi M.K."/>
            <person name="Benedito V.A."/>
            <person name="Mayer K.F."/>
            <person name="Gouzy J."/>
            <person name="Schoof H."/>
            <person name="Van de Peer Y."/>
            <person name="Proost S."/>
            <person name="Cook D.R."/>
            <person name="Meyers B.C."/>
            <person name="Spannagl M."/>
            <person name="Cheung F."/>
            <person name="De Mita S."/>
            <person name="Krishnakumar V."/>
            <person name="Gundlach H."/>
            <person name="Zhou S."/>
            <person name="Mudge J."/>
            <person name="Bharti A.K."/>
            <person name="Murray J.D."/>
            <person name="Naoumkina M.A."/>
            <person name="Rosen B."/>
            <person name="Silverstein K.A."/>
            <person name="Tang H."/>
            <person name="Rombauts S."/>
            <person name="Zhao P.X."/>
            <person name="Zhou P."/>
            <person name="Barbe V."/>
            <person name="Bardou P."/>
            <person name="Bechner M."/>
            <person name="Bellec A."/>
            <person name="Berger A."/>
            <person name="Berges H."/>
            <person name="Bidwell S."/>
            <person name="Bisseling T."/>
            <person name="Choisne N."/>
            <person name="Couloux A."/>
            <person name="Denny R."/>
            <person name="Deshpande S."/>
            <person name="Dai X."/>
            <person name="Doyle J.J."/>
            <person name="Dudez A.M."/>
            <person name="Farmer A.D."/>
            <person name="Fouteau S."/>
            <person name="Franken C."/>
            <person name="Gibelin C."/>
            <person name="Gish J."/>
            <person name="Goldstein S."/>
            <person name="Gonzalez A.J."/>
            <person name="Green P.J."/>
            <person name="Hallab A."/>
            <person name="Hartog M."/>
            <person name="Hua A."/>
            <person name="Humphray S.J."/>
            <person name="Jeong D.H."/>
            <person name="Jing Y."/>
            <person name="Jocker A."/>
            <person name="Kenton S.M."/>
            <person name="Kim D.J."/>
            <person name="Klee K."/>
            <person name="Lai H."/>
            <person name="Lang C."/>
            <person name="Lin S."/>
            <person name="Macmil S.L."/>
            <person name="Magdelenat G."/>
            <person name="Matthews L."/>
            <person name="McCorrison J."/>
            <person name="Monaghan E.L."/>
            <person name="Mun J.H."/>
            <person name="Najar F.Z."/>
            <person name="Nicholson C."/>
            <person name="Noirot C."/>
            <person name="O'Bleness M."/>
            <person name="Paule C.R."/>
            <person name="Poulain J."/>
            <person name="Prion F."/>
            <person name="Qin B."/>
            <person name="Qu C."/>
            <person name="Retzel E.F."/>
            <person name="Riddle C."/>
            <person name="Sallet E."/>
            <person name="Samain S."/>
            <person name="Samson N."/>
            <person name="Sanders I."/>
            <person name="Saurat O."/>
            <person name="Scarpelli C."/>
            <person name="Schiex T."/>
            <person name="Segurens B."/>
            <person name="Severin A.J."/>
            <person name="Sherrier D.J."/>
            <person name="Shi R."/>
            <person name="Sims S."/>
            <person name="Singer S.R."/>
            <person name="Sinharoy S."/>
            <person name="Sterck L."/>
            <person name="Viollet A."/>
            <person name="Wang B.B."/>
            <person name="Wang K."/>
            <person name="Wang M."/>
            <person name="Wang X."/>
            <person name="Warfsmann J."/>
            <person name="Weissenbach J."/>
            <person name="White D.D."/>
            <person name="White J.D."/>
            <person name="Wiley G.B."/>
            <person name="Wincker P."/>
            <person name="Xing Y."/>
            <person name="Yang L."/>
            <person name="Yao Z."/>
            <person name="Ying F."/>
            <person name="Zhai J."/>
            <person name="Zhou L."/>
            <person name="Zuber A."/>
            <person name="Denarie J."/>
            <person name="Dixon R.A."/>
            <person name="May G.D."/>
            <person name="Schwartz D.C."/>
            <person name="Rogers J."/>
            <person name="Quetier F."/>
            <person name="Town C.D."/>
            <person name="Roe B.A."/>
        </authorList>
    </citation>
    <scope>NUCLEOTIDE SEQUENCE [LARGE SCALE GENOMIC DNA]</scope>
    <source>
        <strain evidence="2">A17</strain>
        <strain evidence="3 4">cv. Jemalong A17</strain>
    </source>
</reference>
<protein>
    <submittedName>
        <fullName evidence="2">Phospholipid-transporting ATPase, putative</fullName>
    </submittedName>
</protein>
<organism evidence="2 4">
    <name type="scientific">Medicago truncatula</name>
    <name type="common">Barrel medic</name>
    <name type="synonym">Medicago tribuloides</name>
    <dbReference type="NCBI Taxonomy" id="3880"/>
    <lineage>
        <taxon>Eukaryota</taxon>
        <taxon>Viridiplantae</taxon>
        <taxon>Streptophyta</taxon>
        <taxon>Embryophyta</taxon>
        <taxon>Tracheophyta</taxon>
        <taxon>Spermatophyta</taxon>
        <taxon>Magnoliopsida</taxon>
        <taxon>eudicotyledons</taxon>
        <taxon>Gunneridae</taxon>
        <taxon>Pentapetalae</taxon>
        <taxon>rosids</taxon>
        <taxon>fabids</taxon>
        <taxon>Fabales</taxon>
        <taxon>Fabaceae</taxon>
        <taxon>Papilionoideae</taxon>
        <taxon>50 kb inversion clade</taxon>
        <taxon>NPAAA clade</taxon>
        <taxon>Hologalegina</taxon>
        <taxon>IRL clade</taxon>
        <taxon>Trifolieae</taxon>
        <taxon>Medicago</taxon>
    </lineage>
</organism>
<dbReference type="EnsemblPlants" id="AET01153">
    <property type="protein sequence ID" value="AET01153"/>
    <property type="gene ID" value="MTR_8g005740"/>
</dbReference>
<accession>G7LAR1</accession>
<dbReference type="Gene3D" id="3.40.50.1000">
    <property type="entry name" value="HAD superfamily/HAD-like"/>
    <property type="match status" value="1"/>
</dbReference>
<sequence>MSVVLRFPDNVVKVFVTNTSMFSILANDYDWQSIYEEGSTSLINQTAKLPQKEALVEFKLNLLGATGVEDKMQEGDKLETAISIGLSCKLLCTNMQQIIINGTSEVECRNLLAYARDKFGVRSSSGEHQNLKHKTNAKHGDLDIPNDTKSSSMPKWNLGKEEKKNTTPLALIIDGTSLVYTLEKELESEAILSFFI</sequence>
<evidence type="ECO:0000256" key="1">
    <source>
        <dbReference type="SAM" id="MobiDB-lite"/>
    </source>
</evidence>
<name>G7LAR1_MEDTR</name>
<dbReference type="InterPro" id="IPR023214">
    <property type="entry name" value="HAD_sf"/>
</dbReference>
<accession>A0A0C3XVW4</accession>
<gene>
    <name evidence="2" type="ordered locus">MTR_8g005740</name>
</gene>
<dbReference type="EMBL" id="CM001224">
    <property type="protein sequence ID" value="AET01153.2"/>
    <property type="molecule type" value="Genomic_DNA"/>
</dbReference>
<dbReference type="STRING" id="3880.G7LAR1"/>
<reference evidence="2 4" key="2">
    <citation type="journal article" date="2014" name="BMC Genomics">
        <title>An improved genome release (version Mt4.0) for the model legume Medicago truncatula.</title>
        <authorList>
            <person name="Tang H."/>
            <person name="Krishnakumar V."/>
            <person name="Bidwell S."/>
            <person name="Rosen B."/>
            <person name="Chan A."/>
            <person name="Zhou S."/>
            <person name="Gentzbittel L."/>
            <person name="Childs K.L."/>
            <person name="Yandell M."/>
            <person name="Gundlach H."/>
            <person name="Mayer K.F."/>
            <person name="Schwartz D.C."/>
            <person name="Town C.D."/>
        </authorList>
    </citation>
    <scope>GENOME REANNOTATION</scope>
    <source>
        <strain evidence="3 4">cv. Jemalong A17</strain>
    </source>
</reference>
<evidence type="ECO:0000313" key="4">
    <source>
        <dbReference type="Proteomes" id="UP000002051"/>
    </source>
</evidence>
<dbReference type="PANTHER" id="PTHR24092:SF148">
    <property type="entry name" value="PHOSPHOLIPID-TRANSPORTING ATPASE"/>
    <property type="match status" value="1"/>
</dbReference>
<reference evidence="3" key="3">
    <citation type="submission" date="2015-04" db="UniProtKB">
        <authorList>
            <consortium name="EnsemblPlants"/>
        </authorList>
    </citation>
    <scope>IDENTIFICATION</scope>
    <source>
        <strain evidence="3">cv. Jemalong A17</strain>
    </source>
</reference>
<feature type="region of interest" description="Disordered" evidence="1">
    <location>
        <begin position="124"/>
        <end position="159"/>
    </location>
</feature>
<evidence type="ECO:0000313" key="3">
    <source>
        <dbReference type="EnsemblPlants" id="AET01153"/>
    </source>
</evidence>
<dbReference type="PANTHER" id="PTHR24092">
    <property type="entry name" value="PROBABLE PHOSPHOLIPID-TRANSPORTING ATPASE"/>
    <property type="match status" value="1"/>
</dbReference>
<dbReference type="Proteomes" id="UP000002051">
    <property type="component" value="Chromosome 8"/>
</dbReference>
<evidence type="ECO:0000313" key="2">
    <source>
        <dbReference type="EMBL" id="AET01153.2"/>
    </source>
</evidence>
<keyword evidence="4" id="KW-1185">Reference proteome</keyword>
<dbReference type="HOGENOM" id="CLU_1392095_0_0_1"/>